<proteinExistence type="inferred from homology"/>
<evidence type="ECO:0000256" key="7">
    <source>
        <dbReference type="ARBA" id="ARBA00023136"/>
    </source>
</evidence>
<evidence type="ECO:0000256" key="3">
    <source>
        <dbReference type="ARBA" id="ARBA00022679"/>
    </source>
</evidence>
<comment type="subcellular location">
    <subcellularLocation>
        <location evidence="10">Cell membrane</location>
        <topology evidence="10">Multi-pass membrane protein</topology>
    </subcellularLocation>
</comment>
<organism evidence="11 12">
    <name type="scientific">Mycoplasma tauri</name>
    <dbReference type="NCBI Taxonomy" id="547987"/>
    <lineage>
        <taxon>Bacteria</taxon>
        <taxon>Bacillati</taxon>
        <taxon>Mycoplasmatota</taxon>
        <taxon>Mollicutes</taxon>
        <taxon>Mycoplasmataceae</taxon>
        <taxon>Mycoplasma</taxon>
    </lineage>
</organism>
<evidence type="ECO:0000256" key="2">
    <source>
        <dbReference type="ARBA" id="ARBA00022516"/>
    </source>
</evidence>
<dbReference type="InterPro" id="IPR003811">
    <property type="entry name" value="G3P_acylTferase_PlsY"/>
</dbReference>
<dbReference type="PANTHER" id="PTHR30309">
    <property type="entry name" value="INNER MEMBRANE PROTEIN YGIH"/>
    <property type="match status" value="1"/>
</dbReference>
<keyword evidence="12" id="KW-1185">Reference proteome</keyword>
<keyword evidence="7 10" id="KW-0472">Membrane</keyword>
<feature type="transmembrane region" description="Helical" evidence="10">
    <location>
        <begin position="128"/>
        <end position="149"/>
    </location>
</feature>
<accession>A0A953NCI3</accession>
<feature type="transmembrane region" description="Helical" evidence="10">
    <location>
        <begin position="59"/>
        <end position="83"/>
    </location>
</feature>
<feature type="transmembrane region" description="Helical" evidence="10">
    <location>
        <begin position="95"/>
        <end position="116"/>
    </location>
</feature>
<dbReference type="EC" id="2.3.1.275" evidence="10"/>
<evidence type="ECO:0000256" key="8">
    <source>
        <dbReference type="ARBA" id="ARBA00023209"/>
    </source>
</evidence>
<dbReference type="GO" id="GO:0005886">
    <property type="term" value="C:plasma membrane"/>
    <property type="evidence" value="ECO:0007669"/>
    <property type="project" value="UniProtKB-SubCell"/>
</dbReference>
<keyword evidence="11" id="KW-0012">Acyltransferase</keyword>
<evidence type="ECO:0000256" key="9">
    <source>
        <dbReference type="ARBA" id="ARBA00023264"/>
    </source>
</evidence>
<comment type="function">
    <text evidence="10">Catalyzes the transfer of an acyl group from acyl-phosphate (acyl-PO(4)) to glycerol-3-phosphate (G3P) to form lysophosphatidic acid (LPA). This enzyme utilizes acyl-phosphate as fatty acyl donor, but not acyl-CoA or acyl-ACP.</text>
</comment>
<comment type="caution">
    <text evidence="11">The sequence shown here is derived from an EMBL/GenBank/DDBJ whole genome shotgun (WGS) entry which is preliminary data.</text>
</comment>
<comment type="catalytic activity">
    <reaction evidence="10">
        <text>an acyl phosphate + sn-glycerol 3-phosphate = a 1-acyl-sn-glycero-3-phosphate + phosphate</text>
        <dbReference type="Rhea" id="RHEA:34075"/>
        <dbReference type="ChEBI" id="CHEBI:43474"/>
        <dbReference type="ChEBI" id="CHEBI:57597"/>
        <dbReference type="ChEBI" id="CHEBI:57970"/>
        <dbReference type="ChEBI" id="CHEBI:59918"/>
        <dbReference type="EC" id="2.3.1.275"/>
    </reaction>
</comment>
<evidence type="ECO:0000313" key="12">
    <source>
        <dbReference type="Proteomes" id="UP000772186"/>
    </source>
</evidence>
<keyword evidence="5 10" id="KW-1133">Transmembrane helix</keyword>
<dbReference type="GO" id="GO:0008654">
    <property type="term" value="P:phospholipid biosynthetic process"/>
    <property type="evidence" value="ECO:0007669"/>
    <property type="project" value="UniProtKB-UniRule"/>
</dbReference>
<comment type="pathway">
    <text evidence="10">Lipid metabolism; phospholipid metabolism.</text>
</comment>
<sequence length="240" mass="26875">MNIFYSILSNLSLVLLGYILGSFNTSIILSKTLKKQDIRNFNSHNAGATNTLRTFGKKFALIVFLIDVFKTLIPIIILSALFNHVEAISTFSSKYFLSPQSIGLGVVIGHISPIFYNFKGGKGVACSLGFILANNILFLLIAFVIFMSIVGVTKFVSLGSILTSSILIIFFWVPWFISGILGYWFNNVDMTNKFLDLSDHWYVSSIIYTIISVLVVISHHKNIVKLINKTENKLSFNKIK</sequence>
<keyword evidence="6 10" id="KW-0443">Lipid metabolism</keyword>
<dbReference type="SMART" id="SM01207">
    <property type="entry name" value="G3P_acyltransf"/>
    <property type="match status" value="1"/>
</dbReference>
<keyword evidence="4 10" id="KW-0812">Transmembrane</keyword>
<dbReference type="HAMAP" id="MF_01043">
    <property type="entry name" value="PlsY"/>
    <property type="match status" value="1"/>
</dbReference>
<keyword evidence="9 10" id="KW-1208">Phospholipid metabolism</keyword>
<name>A0A953NCI3_9MOLU</name>
<evidence type="ECO:0000256" key="5">
    <source>
        <dbReference type="ARBA" id="ARBA00022989"/>
    </source>
</evidence>
<keyword evidence="8 10" id="KW-0594">Phospholipid biosynthesis</keyword>
<dbReference type="NCBIfam" id="TIGR00023">
    <property type="entry name" value="glycerol-3-phosphate 1-O-acyltransferase PlsY"/>
    <property type="match status" value="1"/>
</dbReference>
<dbReference type="PANTHER" id="PTHR30309:SF0">
    <property type="entry name" value="GLYCEROL-3-PHOSPHATE ACYLTRANSFERASE-RELATED"/>
    <property type="match status" value="1"/>
</dbReference>
<dbReference type="EMBL" id="JAIQBY010000007">
    <property type="protein sequence ID" value="MBZ4195351.1"/>
    <property type="molecule type" value="Genomic_DNA"/>
</dbReference>
<reference evidence="11 12" key="1">
    <citation type="submission" date="2021-09" db="EMBL/GenBank/DDBJ databases">
        <title>WGS of Mycoplasma sp. Zaradi2 strains.</title>
        <authorList>
            <person name="Spergser J."/>
        </authorList>
    </citation>
    <scope>NUCLEOTIDE SEQUENCE [LARGE SCALE GENOMIC DNA]</scope>
    <source>
        <strain evidence="11 12">1331</strain>
    </source>
</reference>
<evidence type="ECO:0000256" key="6">
    <source>
        <dbReference type="ARBA" id="ARBA00023098"/>
    </source>
</evidence>
<evidence type="ECO:0000313" key="11">
    <source>
        <dbReference type="EMBL" id="MBZ4195351.1"/>
    </source>
</evidence>
<keyword evidence="1 10" id="KW-1003">Cell membrane</keyword>
<comment type="similarity">
    <text evidence="10">Belongs to the PlsY family.</text>
</comment>
<comment type="subunit">
    <text evidence="10">Probably interacts with PlsX.</text>
</comment>
<feature type="transmembrane region" description="Helical" evidence="10">
    <location>
        <begin position="7"/>
        <end position="29"/>
    </location>
</feature>
<feature type="transmembrane region" description="Helical" evidence="10">
    <location>
        <begin position="200"/>
        <end position="217"/>
    </location>
</feature>
<dbReference type="Pfam" id="PF02660">
    <property type="entry name" value="G3P_acyltransf"/>
    <property type="match status" value="1"/>
</dbReference>
<dbReference type="GO" id="GO:0043772">
    <property type="term" value="F:acyl-phosphate glycerol-3-phosphate acyltransferase activity"/>
    <property type="evidence" value="ECO:0007669"/>
    <property type="project" value="UniProtKB-UniRule"/>
</dbReference>
<evidence type="ECO:0000256" key="10">
    <source>
        <dbReference type="HAMAP-Rule" id="MF_01043"/>
    </source>
</evidence>
<dbReference type="AlphaFoldDB" id="A0A953NCI3"/>
<gene>
    <name evidence="10 11" type="primary">plsY</name>
    <name evidence="11" type="ORF">LAD73_01285</name>
</gene>
<evidence type="ECO:0000256" key="4">
    <source>
        <dbReference type="ARBA" id="ARBA00022692"/>
    </source>
</evidence>
<keyword evidence="3 10" id="KW-0808">Transferase</keyword>
<feature type="transmembrane region" description="Helical" evidence="10">
    <location>
        <begin position="161"/>
        <end position="185"/>
    </location>
</feature>
<keyword evidence="2 10" id="KW-0444">Lipid biosynthesis</keyword>
<evidence type="ECO:0000256" key="1">
    <source>
        <dbReference type="ARBA" id="ARBA00022475"/>
    </source>
</evidence>
<dbReference type="Proteomes" id="UP000772186">
    <property type="component" value="Unassembled WGS sequence"/>
</dbReference>
<protein>
    <recommendedName>
        <fullName evidence="10">Glycerol-3-phosphate acyltransferase</fullName>
    </recommendedName>
    <alternativeName>
        <fullName evidence="10">Acyl-PO4 G3P acyltransferase</fullName>
    </alternativeName>
    <alternativeName>
        <fullName evidence="10">Acyl-phosphate--glycerol-3-phosphate acyltransferase</fullName>
    </alternativeName>
    <alternativeName>
        <fullName evidence="10">G3P acyltransferase</fullName>
        <shortName evidence="10">GPAT</shortName>
        <ecNumber evidence="10">2.3.1.275</ecNumber>
    </alternativeName>
    <alternativeName>
        <fullName evidence="10">Lysophosphatidic acid synthase</fullName>
        <shortName evidence="10">LPA synthase</shortName>
    </alternativeName>
</protein>